<evidence type="ECO:0000256" key="3">
    <source>
        <dbReference type="ARBA" id="ARBA00023125"/>
    </source>
</evidence>
<dbReference type="STRING" id="218491.ECA3460"/>
<dbReference type="Pfam" id="PF22022">
    <property type="entry name" value="Phage_int_M"/>
    <property type="match status" value="1"/>
</dbReference>
<evidence type="ECO:0000256" key="4">
    <source>
        <dbReference type="ARBA" id="ARBA00023172"/>
    </source>
</evidence>
<dbReference type="SUPFAM" id="SSF56349">
    <property type="entry name" value="DNA breaking-rejoining enzymes"/>
    <property type="match status" value="1"/>
</dbReference>
<dbReference type="Gene3D" id="1.10.443.10">
    <property type="entry name" value="Intergrase catalytic core"/>
    <property type="match status" value="1"/>
</dbReference>
<dbReference type="InterPro" id="IPR013762">
    <property type="entry name" value="Integrase-like_cat_sf"/>
</dbReference>
<evidence type="ECO:0000259" key="7">
    <source>
        <dbReference type="PROSITE" id="PS51900"/>
    </source>
</evidence>
<feature type="domain" description="Core-binding (CB)" evidence="7">
    <location>
        <begin position="115"/>
        <end position="196"/>
    </location>
</feature>
<dbReference type="Gene3D" id="3.30.160.390">
    <property type="entry name" value="Integrase, DNA-binding domain"/>
    <property type="match status" value="1"/>
</dbReference>
<comment type="similarity">
    <text evidence="1">Belongs to the 'phage' integrase family.</text>
</comment>
<dbReference type="Pfam" id="PF00589">
    <property type="entry name" value="Phage_integrase"/>
    <property type="match status" value="1"/>
</dbReference>
<feature type="domain" description="Tyr recombinase" evidence="6">
    <location>
        <begin position="219"/>
        <end position="396"/>
    </location>
</feature>
<evidence type="ECO:0000259" key="6">
    <source>
        <dbReference type="PROSITE" id="PS51898"/>
    </source>
</evidence>
<keyword evidence="4" id="KW-0233">DNA recombination</keyword>
<dbReference type="PANTHER" id="PTHR30629">
    <property type="entry name" value="PROPHAGE INTEGRASE"/>
    <property type="match status" value="1"/>
</dbReference>
<dbReference type="CDD" id="cd00801">
    <property type="entry name" value="INT_P4_C"/>
    <property type="match status" value="1"/>
</dbReference>
<dbReference type="InterPro" id="IPR038488">
    <property type="entry name" value="Integrase_DNA-bd_sf"/>
</dbReference>
<dbReference type="Gene3D" id="1.10.150.130">
    <property type="match status" value="1"/>
</dbReference>
<dbReference type="Pfam" id="PF13356">
    <property type="entry name" value="Arm-DNA-bind_3"/>
    <property type="match status" value="1"/>
</dbReference>
<name>Q6D1I6_PECAS</name>
<dbReference type="GO" id="GO:0003677">
    <property type="term" value="F:DNA binding"/>
    <property type="evidence" value="ECO:0007669"/>
    <property type="project" value="UniProtKB-UniRule"/>
</dbReference>
<dbReference type="eggNOG" id="COG0582">
    <property type="taxonomic scope" value="Bacteria"/>
</dbReference>
<reference evidence="8" key="1">
    <citation type="submission" date="2004-02" db="EMBL/GenBank/DDBJ databases">
        <title>The genome sequence of the enterobacterial phytopathogen Erwinia carotovora subsp. atroseptica SCRI1043 and functional genomic identification of novel virulence factors.</title>
        <authorList>
            <person name="Bell K.S."/>
            <person name="Sebaihia M."/>
            <person name="Pritchard L."/>
            <person name="Holden M."/>
            <person name="Hyman L.J."/>
            <person name="Holeva M.C."/>
            <person name="Thomson N.R."/>
            <person name="Bentley S.D."/>
            <person name="Churcher C."/>
            <person name="Mungall K."/>
            <person name="Atkin R."/>
            <person name="Bason N."/>
            <person name="Brooks K."/>
            <person name="Chillingworth T."/>
            <person name="Clark K."/>
            <person name="Doggett J."/>
            <person name="Fraser A."/>
            <person name="Hance Z."/>
            <person name="Hauser H."/>
            <person name="Jagels K."/>
            <person name="Moule S."/>
            <person name="Norbertczak H."/>
            <person name="Ormond D."/>
            <person name="Price C."/>
            <person name="Quail M.A."/>
            <person name="Sanders M."/>
            <person name="Walker D."/>
            <person name="Whitehead S."/>
            <person name="Salmond G.P.C."/>
            <person name="Birch P.R.J."/>
            <person name="Barrell B.G."/>
            <person name="Parkhill J."/>
            <person name="Toth I.K."/>
        </authorList>
    </citation>
    <scope>NUCLEOTIDE SEQUENCE</scope>
    <source>
        <strain evidence="8">SCRI1043</strain>
    </source>
</reference>
<protein>
    <submittedName>
        <fullName evidence="8">Phage integrase</fullName>
    </submittedName>
</protein>
<dbReference type="PANTHER" id="PTHR30629:SF2">
    <property type="entry name" value="PROPHAGE INTEGRASE INTS-RELATED"/>
    <property type="match status" value="1"/>
</dbReference>
<evidence type="ECO:0000313" key="8">
    <source>
        <dbReference type="EMBL" id="CAG76359.1"/>
    </source>
</evidence>
<dbReference type="PROSITE" id="PS51898">
    <property type="entry name" value="TYR_RECOMBINASE"/>
    <property type="match status" value="1"/>
</dbReference>
<dbReference type="PROSITE" id="PS51900">
    <property type="entry name" value="CB"/>
    <property type="match status" value="1"/>
</dbReference>
<dbReference type="InterPro" id="IPR011010">
    <property type="entry name" value="DNA_brk_join_enz"/>
</dbReference>
<dbReference type="Proteomes" id="UP000007966">
    <property type="component" value="Chromosome"/>
</dbReference>
<dbReference type="GO" id="GO:0006310">
    <property type="term" value="P:DNA recombination"/>
    <property type="evidence" value="ECO:0007669"/>
    <property type="project" value="UniProtKB-KW"/>
</dbReference>
<accession>Q6D1I6</accession>
<dbReference type="InterPro" id="IPR010998">
    <property type="entry name" value="Integrase_recombinase_N"/>
</dbReference>
<dbReference type="InterPro" id="IPR044068">
    <property type="entry name" value="CB"/>
</dbReference>
<dbReference type="HOGENOM" id="CLU_027562_0_0_6"/>
<evidence type="ECO:0000313" key="9">
    <source>
        <dbReference type="Proteomes" id="UP000007966"/>
    </source>
</evidence>
<dbReference type="KEGG" id="eca:ECA3460"/>
<dbReference type="EMBL" id="BX950851">
    <property type="protein sequence ID" value="CAG76359.1"/>
    <property type="molecule type" value="Genomic_DNA"/>
</dbReference>
<sequence length="408" mass="46861">MCIGFCIDRLDKGFLYTCHSTICRLVAQNMKKSLIHIGDGLGLSLLIEPTGSKSWRFRYRFGGKPKMISFGAYPLVSLAEARKKRDEARKQVLDGINPSEHRKAQKLNLMSESENTFETIAREWHTMKSVCWSVGYASDIMEAFRNDIFPYVGKRSIAEVKPLELLNVMRKMEKRGALEKMKKVRQRCSEVFRYAIATGRAEYNPAADLSSALEVHQSHHFPFLKADEIPDFLRALEGYTGSKLVRIATKLLLITGVRTIELRAALWSEFDLGNAIWEIPEERMKKRRAHLVPLSTQALDLLNELKIMTGNYRYVFPGRNNPNKPMSEASINQVIKRIGFGGEVTGHGFRHMLSTILHEEGFDSSFIEIQLAHVDRNSIRGTYNHAQYLEKRRHMMQYYSDYVIGKDF</sequence>
<dbReference type="GO" id="GO:0015074">
    <property type="term" value="P:DNA integration"/>
    <property type="evidence" value="ECO:0007669"/>
    <property type="project" value="UniProtKB-KW"/>
</dbReference>
<dbReference type="InterPro" id="IPR025166">
    <property type="entry name" value="Integrase_DNA_bind_dom"/>
</dbReference>
<keyword evidence="9" id="KW-1185">Reference proteome</keyword>
<dbReference type="InterPro" id="IPR002104">
    <property type="entry name" value="Integrase_catalytic"/>
</dbReference>
<keyword evidence="3 5" id="KW-0238">DNA-binding</keyword>
<dbReference type="AlphaFoldDB" id="Q6D1I6"/>
<gene>
    <name evidence="8" type="ordered locus">ECA3460</name>
</gene>
<dbReference type="InterPro" id="IPR050808">
    <property type="entry name" value="Phage_Integrase"/>
</dbReference>
<organism evidence="8 9">
    <name type="scientific">Pectobacterium atrosepticum (strain SCRI 1043 / ATCC BAA-672)</name>
    <name type="common">Erwinia carotovora subsp. atroseptica</name>
    <dbReference type="NCBI Taxonomy" id="218491"/>
    <lineage>
        <taxon>Bacteria</taxon>
        <taxon>Pseudomonadati</taxon>
        <taxon>Pseudomonadota</taxon>
        <taxon>Gammaproteobacteria</taxon>
        <taxon>Enterobacterales</taxon>
        <taxon>Pectobacteriaceae</taxon>
        <taxon>Pectobacterium</taxon>
    </lineage>
</organism>
<evidence type="ECO:0000256" key="1">
    <source>
        <dbReference type="ARBA" id="ARBA00008857"/>
    </source>
</evidence>
<dbReference type="InterPro" id="IPR053876">
    <property type="entry name" value="Phage_int_M"/>
</dbReference>
<evidence type="ECO:0000256" key="5">
    <source>
        <dbReference type="PROSITE-ProRule" id="PRU01248"/>
    </source>
</evidence>
<proteinExistence type="inferred from homology"/>
<evidence type="ECO:0000256" key="2">
    <source>
        <dbReference type="ARBA" id="ARBA00022908"/>
    </source>
</evidence>
<keyword evidence="2" id="KW-0229">DNA integration</keyword>